<evidence type="ECO:0000313" key="4">
    <source>
        <dbReference type="Proteomes" id="UP000465220"/>
    </source>
</evidence>
<dbReference type="Pfam" id="PF24864">
    <property type="entry name" value="DUF7730"/>
    <property type="match status" value="1"/>
</dbReference>
<sequence>MSIRSLAEQTAETLLVALFVIGLWFFWAASLIFNGVWYALHPTEIVKKIRTTGGRPPVALSRSRRSLTLPLRPQHGDVQQRSYDQLQSLFFRKLAPEIRCMIYRDILVPSKALHVWRTHRRLCSMPCRNLNRQADMQSDIHSSCGPPLADDGTVLRRLPGESPHQNQILPLLCSCRRVYTEAIDLLYEANRFHFDSPLTVEALPLCMVPRRLASIRYIRLDIQAFENRAIVANVLSSWEQACTVLAGIEALEELVVTLRSLDKGTCYKPLPLVTLLGPLTKITASSFVVEVPPLDDPEKTVGGLGVVPFTLETKDFLHGTIHQCSWWGREGAERPRWLPPL</sequence>
<evidence type="ECO:0000313" key="3">
    <source>
        <dbReference type="EMBL" id="GFF80901.1"/>
    </source>
</evidence>
<evidence type="ECO:0000259" key="2">
    <source>
        <dbReference type="Pfam" id="PF24864"/>
    </source>
</evidence>
<dbReference type="InterPro" id="IPR056632">
    <property type="entry name" value="DUF7730"/>
</dbReference>
<organism evidence="3 4">
    <name type="scientific">Aspergillus lentulus</name>
    <dbReference type="NCBI Taxonomy" id="293939"/>
    <lineage>
        <taxon>Eukaryota</taxon>
        <taxon>Fungi</taxon>
        <taxon>Dikarya</taxon>
        <taxon>Ascomycota</taxon>
        <taxon>Pezizomycotina</taxon>
        <taxon>Eurotiomycetes</taxon>
        <taxon>Eurotiomycetidae</taxon>
        <taxon>Eurotiales</taxon>
        <taxon>Aspergillaceae</taxon>
        <taxon>Aspergillus</taxon>
        <taxon>Aspergillus subgen. Fumigati</taxon>
    </lineage>
</organism>
<dbReference type="Proteomes" id="UP000465220">
    <property type="component" value="Unassembled WGS sequence"/>
</dbReference>
<gene>
    <name evidence="3" type="ORF">IFM60648_05865</name>
</gene>
<dbReference type="PANTHER" id="PTHR38790">
    <property type="entry name" value="2EXR DOMAIN-CONTAINING PROTEIN-RELATED"/>
    <property type="match status" value="1"/>
</dbReference>
<proteinExistence type="predicted"/>
<protein>
    <recommendedName>
        <fullName evidence="2">DUF7730 domain-containing protein</fullName>
    </recommendedName>
</protein>
<keyword evidence="4" id="KW-1185">Reference proteome</keyword>
<dbReference type="EMBL" id="BLKI01000032">
    <property type="protein sequence ID" value="GFF80901.1"/>
    <property type="molecule type" value="Genomic_DNA"/>
</dbReference>
<feature type="domain" description="DUF7730" evidence="2">
    <location>
        <begin position="84"/>
        <end position="292"/>
    </location>
</feature>
<keyword evidence="1" id="KW-0812">Transmembrane</keyword>
<keyword evidence="1" id="KW-0472">Membrane</keyword>
<accession>A0ABQ1AFI4</accession>
<comment type="caution">
    <text evidence="3">The sequence shown here is derived from an EMBL/GenBank/DDBJ whole genome shotgun (WGS) entry which is preliminary data.</text>
</comment>
<feature type="transmembrane region" description="Helical" evidence="1">
    <location>
        <begin position="14"/>
        <end position="40"/>
    </location>
</feature>
<evidence type="ECO:0000256" key="1">
    <source>
        <dbReference type="SAM" id="Phobius"/>
    </source>
</evidence>
<name>A0ABQ1AFI4_ASPLE</name>
<reference evidence="3 4" key="1">
    <citation type="submission" date="2020-01" db="EMBL/GenBank/DDBJ databases">
        <title>Draft genome sequence of Aspergillus lentulus IFM 60648.</title>
        <authorList>
            <person name="Takahashi H."/>
            <person name="Yaguchi T."/>
        </authorList>
    </citation>
    <scope>NUCLEOTIDE SEQUENCE [LARGE SCALE GENOMIC DNA]</scope>
    <source>
        <strain evidence="3 4">IFM 60648</strain>
    </source>
</reference>
<keyword evidence="1" id="KW-1133">Transmembrane helix</keyword>